<comment type="caution">
    <text evidence="7">The sequence shown here is derived from an EMBL/GenBank/DDBJ whole genome shotgun (WGS) entry which is preliminary data.</text>
</comment>
<dbReference type="GO" id="GO:0004683">
    <property type="term" value="F:calcium/calmodulin-dependent protein kinase activity"/>
    <property type="evidence" value="ECO:0007669"/>
    <property type="project" value="UniProtKB-EC"/>
</dbReference>
<evidence type="ECO:0000256" key="3">
    <source>
        <dbReference type="PROSITE-ProRule" id="PRU10141"/>
    </source>
</evidence>
<proteinExistence type="inferred from homology"/>
<keyword evidence="8" id="KW-1185">Reference proteome</keyword>
<dbReference type="SMART" id="SM00220">
    <property type="entry name" value="S_TKc"/>
    <property type="match status" value="1"/>
</dbReference>
<evidence type="ECO:0000256" key="4">
    <source>
        <dbReference type="RuleBase" id="RU000304"/>
    </source>
</evidence>
<evidence type="ECO:0000256" key="2">
    <source>
        <dbReference type="ARBA" id="ARBA00022840"/>
    </source>
</evidence>
<evidence type="ECO:0000256" key="5">
    <source>
        <dbReference type="SAM" id="MobiDB-lite"/>
    </source>
</evidence>
<sequence length="381" mass="41897">MSKAATTVPCQYKTGRTLGSGTYAVVKECVHISTGKYYACKVLNKKFLTGREHMVRNEINILKKVSAGHKNIVQLHDFFETSHNLYLVFDLCTGGELFDRICARGSYYEKDAANLVRTIVSAVKYLHDQGIVHRDLKPENILFKSKAEDADLMLADFGLSKVLDEEHFSILTTTCGTPGYMAPEIFRKAGHGKPVDIWAIGVITYFLLCGYTPFDRDSQYEEMQAICNGDYKFAPPEYWAGVSETARDFVRACLTIDPTNRPTAAQLLQHKWLRADAPPFVADPTSESGQAVNLLPTVKKAFDAKKTFRRAVLGMMAVHRLQDSSQSHGGLGPSAAEKEKLQQEVAAFKKEAEADDVNETGVLAAPAVADTPPLAAPAPAS</sequence>
<dbReference type="InterPro" id="IPR008271">
    <property type="entry name" value="Ser/Thr_kinase_AS"/>
</dbReference>
<feature type="region of interest" description="Disordered" evidence="5">
    <location>
        <begin position="323"/>
        <end position="344"/>
    </location>
</feature>
<organism evidence="7 8">
    <name type="scientific">Vanrija albida</name>
    <dbReference type="NCBI Taxonomy" id="181172"/>
    <lineage>
        <taxon>Eukaryota</taxon>
        <taxon>Fungi</taxon>
        <taxon>Dikarya</taxon>
        <taxon>Basidiomycota</taxon>
        <taxon>Agaricomycotina</taxon>
        <taxon>Tremellomycetes</taxon>
        <taxon>Trichosporonales</taxon>
        <taxon>Trichosporonaceae</taxon>
        <taxon>Vanrija</taxon>
    </lineage>
</organism>
<dbReference type="InterPro" id="IPR011009">
    <property type="entry name" value="Kinase-like_dom_sf"/>
</dbReference>
<dbReference type="GeneID" id="95981526"/>
<evidence type="ECO:0000256" key="1">
    <source>
        <dbReference type="ARBA" id="ARBA00022741"/>
    </source>
</evidence>
<dbReference type="EMBL" id="JBBXJM010000001">
    <property type="protein sequence ID" value="KAL1412736.1"/>
    <property type="molecule type" value="Genomic_DNA"/>
</dbReference>
<gene>
    <name evidence="7" type="primary">cmk1</name>
    <name evidence="7" type="ORF">Q8F55_000483</name>
</gene>
<dbReference type="Proteomes" id="UP001565368">
    <property type="component" value="Unassembled WGS sequence"/>
</dbReference>
<dbReference type="Pfam" id="PF00069">
    <property type="entry name" value="Pkinase"/>
    <property type="match status" value="1"/>
</dbReference>
<keyword evidence="2 3" id="KW-0067">ATP-binding</keyword>
<name>A0ABR3QDE1_9TREE</name>
<dbReference type="RefSeq" id="XP_069212680.1">
    <property type="nucleotide sequence ID" value="XM_069349136.1"/>
</dbReference>
<accession>A0ABR3QDE1</accession>
<dbReference type="EC" id="2.7.11.17" evidence="7"/>
<evidence type="ECO:0000313" key="7">
    <source>
        <dbReference type="EMBL" id="KAL1412736.1"/>
    </source>
</evidence>
<feature type="binding site" evidence="3">
    <location>
        <position position="41"/>
    </location>
    <ligand>
        <name>ATP</name>
        <dbReference type="ChEBI" id="CHEBI:30616"/>
    </ligand>
</feature>
<dbReference type="PANTHER" id="PTHR24347">
    <property type="entry name" value="SERINE/THREONINE-PROTEIN KINASE"/>
    <property type="match status" value="1"/>
</dbReference>
<keyword evidence="7" id="KW-0808">Transferase</keyword>
<comment type="similarity">
    <text evidence="4">Belongs to the protein kinase superfamily.</text>
</comment>
<protein>
    <submittedName>
        <fullName evidence="7">Calcium/calmodulin-dependent protein kinase type I</fullName>
        <ecNumber evidence="7">2.7.11.17</ecNumber>
    </submittedName>
</protein>
<dbReference type="SUPFAM" id="SSF56112">
    <property type="entry name" value="Protein kinase-like (PK-like)"/>
    <property type="match status" value="1"/>
</dbReference>
<feature type="domain" description="Protein kinase" evidence="6">
    <location>
        <begin position="12"/>
        <end position="273"/>
    </location>
</feature>
<dbReference type="Gene3D" id="3.30.200.20">
    <property type="entry name" value="Phosphorylase Kinase, domain 1"/>
    <property type="match status" value="1"/>
</dbReference>
<dbReference type="PROSITE" id="PS00108">
    <property type="entry name" value="PROTEIN_KINASE_ST"/>
    <property type="match status" value="1"/>
</dbReference>
<dbReference type="Gene3D" id="1.10.510.10">
    <property type="entry name" value="Transferase(Phosphotransferase) domain 1"/>
    <property type="match status" value="1"/>
</dbReference>
<dbReference type="PROSITE" id="PS50011">
    <property type="entry name" value="PROTEIN_KINASE_DOM"/>
    <property type="match status" value="1"/>
</dbReference>
<dbReference type="InterPro" id="IPR000719">
    <property type="entry name" value="Prot_kinase_dom"/>
</dbReference>
<keyword evidence="7" id="KW-0418">Kinase</keyword>
<dbReference type="CDD" id="cd05117">
    <property type="entry name" value="STKc_CAMK"/>
    <property type="match status" value="1"/>
</dbReference>
<keyword evidence="4" id="KW-0723">Serine/threonine-protein kinase</keyword>
<keyword evidence="1 3" id="KW-0547">Nucleotide-binding</keyword>
<evidence type="ECO:0000259" key="6">
    <source>
        <dbReference type="PROSITE" id="PS50011"/>
    </source>
</evidence>
<evidence type="ECO:0000313" key="8">
    <source>
        <dbReference type="Proteomes" id="UP001565368"/>
    </source>
</evidence>
<reference evidence="7 8" key="1">
    <citation type="submission" date="2023-08" db="EMBL/GenBank/DDBJ databases">
        <title>Annotated Genome Sequence of Vanrija albida AlHP1.</title>
        <authorList>
            <person name="Herzog R."/>
        </authorList>
    </citation>
    <scope>NUCLEOTIDE SEQUENCE [LARGE SCALE GENOMIC DNA]</scope>
    <source>
        <strain evidence="7 8">AlHP1</strain>
    </source>
</reference>
<dbReference type="InterPro" id="IPR017441">
    <property type="entry name" value="Protein_kinase_ATP_BS"/>
</dbReference>
<dbReference type="PROSITE" id="PS00107">
    <property type="entry name" value="PROTEIN_KINASE_ATP"/>
    <property type="match status" value="1"/>
</dbReference>